<dbReference type="Proteomes" id="UP001163321">
    <property type="component" value="Chromosome 6"/>
</dbReference>
<keyword evidence="2" id="KW-1185">Reference proteome</keyword>
<organism evidence="1 2">
    <name type="scientific">Peronosclerospora sorghi</name>
    <dbReference type="NCBI Taxonomy" id="230839"/>
    <lineage>
        <taxon>Eukaryota</taxon>
        <taxon>Sar</taxon>
        <taxon>Stramenopiles</taxon>
        <taxon>Oomycota</taxon>
        <taxon>Peronosporomycetes</taxon>
        <taxon>Peronosporales</taxon>
        <taxon>Peronosporaceae</taxon>
        <taxon>Peronosclerospora</taxon>
    </lineage>
</organism>
<evidence type="ECO:0000313" key="2">
    <source>
        <dbReference type="Proteomes" id="UP001163321"/>
    </source>
</evidence>
<comment type="caution">
    <text evidence="1">The sequence shown here is derived from an EMBL/GenBank/DDBJ whole genome shotgun (WGS) entry which is preliminary data.</text>
</comment>
<name>A0ACC0VX08_9STRA</name>
<reference evidence="1 2" key="1">
    <citation type="journal article" date="2022" name="bioRxiv">
        <title>The genome of the oomycete Peronosclerospora sorghi, a cosmopolitan pathogen of maize and sorghum, is inflated with dispersed pseudogenes.</title>
        <authorList>
            <person name="Fletcher K."/>
            <person name="Martin F."/>
            <person name="Isakeit T."/>
            <person name="Cavanaugh K."/>
            <person name="Magill C."/>
            <person name="Michelmore R."/>
        </authorList>
    </citation>
    <scope>NUCLEOTIDE SEQUENCE [LARGE SCALE GENOMIC DNA]</scope>
    <source>
        <strain evidence="1">P6</strain>
    </source>
</reference>
<sequence>MDSATMRSSTIWDQICSRCSRSDLTASGSARSSAWAGEDRIGSTPRNESTENSAVGEDTETEGAPVHPPWTSARATSSAARRSTWRMHRLQIPTVSCRSHNSVFTCFSVRTTRQREHVVREHMAHALALLGTSVRRTLEHVPHVDDDDSGNGG</sequence>
<evidence type="ECO:0000313" key="1">
    <source>
        <dbReference type="EMBL" id="KAI9910444.1"/>
    </source>
</evidence>
<protein>
    <submittedName>
        <fullName evidence="1">Uncharacterized protein</fullName>
    </submittedName>
</protein>
<gene>
    <name evidence="1" type="ORF">PsorP6_010676</name>
</gene>
<accession>A0ACC0VX08</accession>
<dbReference type="EMBL" id="CM047585">
    <property type="protein sequence ID" value="KAI9910444.1"/>
    <property type="molecule type" value="Genomic_DNA"/>
</dbReference>
<proteinExistence type="predicted"/>